<feature type="transmembrane region" description="Helical" evidence="2">
    <location>
        <begin position="67"/>
        <end position="95"/>
    </location>
</feature>
<accession>A0AB39S9F4</accession>
<proteinExistence type="predicted"/>
<keyword evidence="2" id="KW-0812">Transmembrane</keyword>
<evidence type="ECO:0000256" key="2">
    <source>
        <dbReference type="SAM" id="Phobius"/>
    </source>
</evidence>
<protein>
    <submittedName>
        <fullName evidence="3">Uncharacterized protein</fullName>
    </submittedName>
</protein>
<evidence type="ECO:0000256" key="1">
    <source>
        <dbReference type="SAM" id="MobiDB-lite"/>
    </source>
</evidence>
<dbReference type="AlphaFoldDB" id="A0AB39S9F4"/>
<gene>
    <name evidence="3" type="ORF">AB5J50_24620</name>
</gene>
<organism evidence="3">
    <name type="scientific">Streptomyces sp. R35</name>
    <dbReference type="NCBI Taxonomy" id="3238630"/>
    <lineage>
        <taxon>Bacteria</taxon>
        <taxon>Bacillati</taxon>
        <taxon>Actinomycetota</taxon>
        <taxon>Actinomycetes</taxon>
        <taxon>Kitasatosporales</taxon>
        <taxon>Streptomycetaceae</taxon>
        <taxon>Streptomyces</taxon>
    </lineage>
</organism>
<name>A0AB39S9F4_9ACTN</name>
<feature type="region of interest" description="Disordered" evidence="1">
    <location>
        <begin position="144"/>
        <end position="163"/>
    </location>
</feature>
<keyword evidence="2" id="KW-1133">Transmembrane helix</keyword>
<dbReference type="RefSeq" id="WP_369260513.1">
    <property type="nucleotide sequence ID" value="NZ_CP163440.1"/>
</dbReference>
<keyword evidence="2" id="KW-0472">Membrane</keyword>
<sequence>MGLLVELQKRIPDGWFLRRLLPAVLFVVVATVGGGQLGQRHWDDLGLARERIAGALRWSGGMSGDGVASLVLVAVAAVGAAFAVPFAGGAIGGLASGAWPWWLMPLGRRLTAWRVRRWAPPEEIGRQSVRARAAGRQLRADRLDARRTRTGPAEPGSPTWSGDRFRATEAHVRGETGTEVASEWTGLLLALPDAPRAALSEARDAYDAACEALAWSLAFTVLGAWWWPAALLGVVVGLAFWRSLRGAVGALCRTTEAVFAMRHTGPPSPPPQP</sequence>
<dbReference type="EMBL" id="CP163440">
    <property type="protein sequence ID" value="XDQ63745.1"/>
    <property type="molecule type" value="Genomic_DNA"/>
</dbReference>
<feature type="transmembrane region" description="Helical" evidence="2">
    <location>
        <begin position="20"/>
        <end position="38"/>
    </location>
</feature>
<reference evidence="3" key="1">
    <citation type="submission" date="2024-07" db="EMBL/GenBank/DDBJ databases">
        <authorList>
            <person name="Yu S.T."/>
        </authorList>
    </citation>
    <scope>NUCLEOTIDE SEQUENCE</scope>
    <source>
        <strain evidence="3">R35</strain>
    </source>
</reference>
<evidence type="ECO:0000313" key="3">
    <source>
        <dbReference type="EMBL" id="XDQ63745.1"/>
    </source>
</evidence>